<evidence type="ECO:0000313" key="2">
    <source>
        <dbReference type="Proteomes" id="UP001431775"/>
    </source>
</evidence>
<dbReference type="EMBL" id="JASBAN010000001">
    <property type="protein sequence ID" value="MDI2113048.1"/>
    <property type="molecule type" value="Genomic_DNA"/>
</dbReference>
<sequence>MKTDPNYAIELLKELEGFFPNGVMKEKYDDENTDKYNKRFAHLTFLIDEGYIAEIPSDISKNRTTRTYRINSKGIIFLNGFNLHNHLKSP</sequence>
<evidence type="ECO:0000313" key="1">
    <source>
        <dbReference type="EMBL" id="MDI2113048.1"/>
    </source>
</evidence>
<organism evidence="1 2">
    <name type="scientific">Commensalibacter nepenthis</name>
    <dbReference type="NCBI Taxonomy" id="3043872"/>
    <lineage>
        <taxon>Bacteria</taxon>
        <taxon>Pseudomonadati</taxon>
        <taxon>Pseudomonadota</taxon>
        <taxon>Alphaproteobacteria</taxon>
        <taxon>Acetobacterales</taxon>
        <taxon>Acetobacteraceae</taxon>
    </lineage>
</organism>
<accession>A0ABT6Q812</accession>
<protein>
    <submittedName>
        <fullName evidence="1">Uncharacterized protein</fullName>
    </submittedName>
</protein>
<keyword evidence="2" id="KW-1185">Reference proteome</keyword>
<gene>
    <name evidence="1" type="ORF">QJV33_07105</name>
</gene>
<name>A0ABT6Q812_9PROT</name>
<reference evidence="1" key="1">
    <citation type="submission" date="2023-05" db="EMBL/GenBank/DDBJ databases">
        <title>Whole genome sequence of Commensalibacter sp.</title>
        <authorList>
            <person name="Charoenyingcharoen P."/>
            <person name="Yukphan P."/>
        </authorList>
    </citation>
    <scope>NUCLEOTIDE SEQUENCE</scope>
    <source>
        <strain evidence="1">TBRC 10068</strain>
    </source>
</reference>
<dbReference type="Proteomes" id="UP001431775">
    <property type="component" value="Unassembled WGS sequence"/>
</dbReference>
<comment type="caution">
    <text evidence="1">The sequence shown here is derived from an EMBL/GenBank/DDBJ whole genome shotgun (WGS) entry which is preliminary data.</text>
</comment>
<dbReference type="RefSeq" id="WP_281462668.1">
    <property type="nucleotide sequence ID" value="NZ_JASBAN010000001.1"/>
</dbReference>
<proteinExistence type="predicted"/>